<evidence type="ECO:0000313" key="2">
    <source>
        <dbReference type="EMBL" id="PKU60010.1"/>
    </source>
</evidence>
<evidence type="ECO:0000313" key="3">
    <source>
        <dbReference type="Proteomes" id="UP000233837"/>
    </source>
</evidence>
<accession>A0A2I0V9E2</accession>
<dbReference type="EMBL" id="KZ505268">
    <property type="protein sequence ID" value="PKU60010.1"/>
    <property type="molecule type" value="Genomic_DNA"/>
</dbReference>
<proteinExistence type="predicted"/>
<keyword evidence="3" id="KW-1185">Reference proteome</keyword>
<reference evidence="2 3" key="1">
    <citation type="journal article" date="2016" name="Sci. Rep.">
        <title>The Dendrobium catenatum Lindl. genome sequence provides insights into polysaccharide synthase, floral development and adaptive evolution.</title>
        <authorList>
            <person name="Zhang G.Q."/>
            <person name="Xu Q."/>
            <person name="Bian C."/>
            <person name="Tsai W.C."/>
            <person name="Yeh C.M."/>
            <person name="Liu K.W."/>
            <person name="Yoshida K."/>
            <person name="Zhang L.S."/>
            <person name="Chang S.B."/>
            <person name="Chen F."/>
            <person name="Shi Y."/>
            <person name="Su Y.Y."/>
            <person name="Zhang Y.Q."/>
            <person name="Chen L.J."/>
            <person name="Yin Y."/>
            <person name="Lin M."/>
            <person name="Huang H."/>
            <person name="Deng H."/>
            <person name="Wang Z.W."/>
            <person name="Zhu S.L."/>
            <person name="Zhao X."/>
            <person name="Deng C."/>
            <person name="Niu S.C."/>
            <person name="Huang J."/>
            <person name="Wang M."/>
            <person name="Liu G.H."/>
            <person name="Yang H.J."/>
            <person name="Xiao X.J."/>
            <person name="Hsiao Y.Y."/>
            <person name="Wu W.L."/>
            <person name="Chen Y.Y."/>
            <person name="Mitsuda N."/>
            <person name="Ohme-Takagi M."/>
            <person name="Luo Y.B."/>
            <person name="Van de Peer Y."/>
            <person name="Liu Z.J."/>
        </authorList>
    </citation>
    <scope>NUCLEOTIDE SEQUENCE [LARGE SCALE GENOMIC DNA]</scope>
    <source>
        <tissue evidence="2">The whole plant</tissue>
    </source>
</reference>
<sequence>MKCEPQLQEQHAIEILLKNIHGPVAFLLKGFTIKTFEKLLNKASSLQEEASQLSFLVDQSSLDPKKLKPQKVFEKKSGMVSAVDKGKQPMKVQAERSTPQFYKQQYQRPQYPPTQHPPLQVQPEFNQQRPYLTPEERNEKWEKFNAMVGKTYPFKKEALKKILKNLMKKPDFKLPAPKRPNEVGKSDQPNYFPYH</sequence>
<dbReference type="AlphaFoldDB" id="A0A2I0V9E2"/>
<name>A0A2I0V9E2_9ASPA</name>
<organism evidence="2 3">
    <name type="scientific">Dendrobium catenatum</name>
    <dbReference type="NCBI Taxonomy" id="906689"/>
    <lineage>
        <taxon>Eukaryota</taxon>
        <taxon>Viridiplantae</taxon>
        <taxon>Streptophyta</taxon>
        <taxon>Embryophyta</taxon>
        <taxon>Tracheophyta</taxon>
        <taxon>Spermatophyta</taxon>
        <taxon>Magnoliopsida</taxon>
        <taxon>Liliopsida</taxon>
        <taxon>Asparagales</taxon>
        <taxon>Orchidaceae</taxon>
        <taxon>Epidendroideae</taxon>
        <taxon>Malaxideae</taxon>
        <taxon>Dendrobiinae</taxon>
        <taxon>Dendrobium</taxon>
    </lineage>
</organism>
<evidence type="ECO:0000256" key="1">
    <source>
        <dbReference type="SAM" id="MobiDB-lite"/>
    </source>
</evidence>
<gene>
    <name evidence="2" type="ORF">MA16_Dca027786</name>
</gene>
<protein>
    <submittedName>
        <fullName evidence="2">Uncharacterized protein</fullName>
    </submittedName>
</protein>
<dbReference type="Proteomes" id="UP000233837">
    <property type="component" value="Unassembled WGS sequence"/>
</dbReference>
<reference evidence="2 3" key="2">
    <citation type="journal article" date="2017" name="Nature">
        <title>The Apostasia genome and the evolution of orchids.</title>
        <authorList>
            <person name="Zhang G.Q."/>
            <person name="Liu K.W."/>
            <person name="Li Z."/>
            <person name="Lohaus R."/>
            <person name="Hsiao Y.Y."/>
            <person name="Niu S.C."/>
            <person name="Wang J.Y."/>
            <person name="Lin Y.C."/>
            <person name="Xu Q."/>
            <person name="Chen L.J."/>
            <person name="Yoshida K."/>
            <person name="Fujiwara S."/>
            <person name="Wang Z.W."/>
            <person name="Zhang Y.Q."/>
            <person name="Mitsuda N."/>
            <person name="Wang M."/>
            <person name="Liu G.H."/>
            <person name="Pecoraro L."/>
            <person name="Huang H.X."/>
            <person name="Xiao X.J."/>
            <person name="Lin M."/>
            <person name="Wu X.Y."/>
            <person name="Wu W.L."/>
            <person name="Chen Y.Y."/>
            <person name="Chang S.B."/>
            <person name="Sakamoto S."/>
            <person name="Ohme-Takagi M."/>
            <person name="Yagi M."/>
            <person name="Zeng S.J."/>
            <person name="Shen C.Y."/>
            <person name="Yeh C.M."/>
            <person name="Luo Y.B."/>
            <person name="Tsai W.C."/>
            <person name="Van de Peer Y."/>
            <person name="Liu Z.J."/>
        </authorList>
    </citation>
    <scope>NUCLEOTIDE SEQUENCE [LARGE SCALE GENOMIC DNA]</scope>
    <source>
        <tissue evidence="2">The whole plant</tissue>
    </source>
</reference>
<feature type="region of interest" description="Disordered" evidence="1">
    <location>
        <begin position="171"/>
        <end position="195"/>
    </location>
</feature>